<feature type="chain" id="PRO_5020943012" evidence="1">
    <location>
        <begin position="21"/>
        <end position="139"/>
    </location>
</feature>
<dbReference type="AlphaFoldDB" id="A0A4P8YEP5"/>
<evidence type="ECO:0000313" key="3">
    <source>
        <dbReference type="Proteomes" id="UP000302163"/>
    </source>
</evidence>
<protein>
    <submittedName>
        <fullName evidence="2">Flagellar protein FlhE</fullName>
    </submittedName>
</protein>
<accession>A0A4P8YEP5</accession>
<proteinExistence type="predicted"/>
<dbReference type="Pfam" id="PF06366">
    <property type="entry name" value="FlhE"/>
    <property type="match status" value="1"/>
</dbReference>
<organism evidence="2 3">
    <name type="scientific">Jejubacter calystegiae</name>
    <dbReference type="NCBI Taxonomy" id="2579935"/>
    <lineage>
        <taxon>Bacteria</taxon>
        <taxon>Pseudomonadati</taxon>
        <taxon>Pseudomonadota</taxon>
        <taxon>Gammaproteobacteria</taxon>
        <taxon>Enterobacterales</taxon>
        <taxon>Enterobacteriaceae</taxon>
        <taxon>Jejubacter</taxon>
    </lineage>
</organism>
<dbReference type="InterPro" id="IPR009420">
    <property type="entry name" value="FlhE"/>
</dbReference>
<keyword evidence="1" id="KW-0732">Signal</keyword>
<keyword evidence="2" id="KW-0969">Cilium</keyword>
<sequence length="139" mass="15055">MRRSIALALICGLLPQAALAATASWSQTTVGGILNVGNQIMSGRPLTPSVAVPPQATVTRISWRISLLNPPPPGLEIKLCTQARCVKIDALAGQRALPENMRPGDTWRFIYSVNQRGQLRPPLNVVSQQLTVNYRLTSS</sequence>
<dbReference type="OrthoDB" id="6521367at2"/>
<dbReference type="KEGG" id="izh:FEM41_04820"/>
<keyword evidence="2" id="KW-0282">Flagellum</keyword>
<keyword evidence="3" id="KW-1185">Reference proteome</keyword>
<dbReference type="EMBL" id="CP040428">
    <property type="protein sequence ID" value="QCT19021.1"/>
    <property type="molecule type" value="Genomic_DNA"/>
</dbReference>
<reference evidence="2 3" key="1">
    <citation type="submission" date="2019-05" db="EMBL/GenBank/DDBJ databases">
        <title>Complete genome sequence of Izhakiella calystegiae KSNA2, an endophyte isolated from beach morning glory (Calystegia soldanella).</title>
        <authorList>
            <person name="Jiang L."/>
            <person name="Jeong J.C."/>
            <person name="Kim C.Y."/>
            <person name="Kim D.H."/>
            <person name="Kim S.W."/>
            <person name="Lee j."/>
        </authorList>
    </citation>
    <scope>NUCLEOTIDE SEQUENCE [LARGE SCALE GENOMIC DNA]</scope>
    <source>
        <strain evidence="2 3">KSNA2</strain>
    </source>
</reference>
<evidence type="ECO:0000313" key="2">
    <source>
        <dbReference type="EMBL" id="QCT19021.1"/>
    </source>
</evidence>
<name>A0A4P8YEP5_9ENTR</name>
<gene>
    <name evidence="2" type="ORF">FEM41_04820</name>
</gene>
<dbReference type="RefSeq" id="WP_138094910.1">
    <property type="nucleotide sequence ID" value="NZ_CP040428.1"/>
</dbReference>
<evidence type="ECO:0000256" key="1">
    <source>
        <dbReference type="SAM" id="SignalP"/>
    </source>
</evidence>
<dbReference type="Proteomes" id="UP000302163">
    <property type="component" value="Chromosome"/>
</dbReference>
<feature type="signal peptide" evidence="1">
    <location>
        <begin position="1"/>
        <end position="20"/>
    </location>
</feature>
<keyword evidence="2" id="KW-0966">Cell projection</keyword>